<evidence type="ECO:0000313" key="5">
    <source>
        <dbReference type="EMBL" id="VDM32436.1"/>
    </source>
</evidence>
<dbReference type="InterPro" id="IPR027417">
    <property type="entry name" value="P-loop_NTPase"/>
</dbReference>
<protein>
    <recommendedName>
        <fullName evidence="2">small monomeric GTPase</fullName>
        <ecNumber evidence="2">3.6.5.2</ecNumber>
    </recommendedName>
</protein>
<proteinExistence type="inferred from homology"/>
<dbReference type="PROSITE" id="PS51421">
    <property type="entry name" value="RAS"/>
    <property type="match status" value="1"/>
</dbReference>
<organism evidence="7">
    <name type="scientific">Hydatigena taeniaeformis</name>
    <name type="common">Feline tapeworm</name>
    <name type="synonym">Taenia taeniaeformis</name>
    <dbReference type="NCBI Taxonomy" id="6205"/>
    <lineage>
        <taxon>Eukaryota</taxon>
        <taxon>Metazoa</taxon>
        <taxon>Spiralia</taxon>
        <taxon>Lophotrochozoa</taxon>
        <taxon>Platyhelminthes</taxon>
        <taxon>Cestoda</taxon>
        <taxon>Eucestoda</taxon>
        <taxon>Cyclophyllidea</taxon>
        <taxon>Taeniidae</taxon>
        <taxon>Hydatigera</taxon>
    </lineage>
</organism>
<evidence type="ECO:0000256" key="4">
    <source>
        <dbReference type="ARBA" id="ARBA00048098"/>
    </source>
</evidence>
<dbReference type="PROSITE" id="PS51419">
    <property type="entry name" value="RAB"/>
    <property type="match status" value="1"/>
</dbReference>
<keyword evidence="6" id="KW-1185">Reference proteome</keyword>
<gene>
    <name evidence="5" type="ORF">TTAC_LOCUS7958</name>
</gene>
<dbReference type="GO" id="GO:0003925">
    <property type="term" value="F:G protein activity"/>
    <property type="evidence" value="ECO:0007669"/>
    <property type="project" value="UniProtKB-EC"/>
</dbReference>
<comment type="similarity">
    <text evidence="1">Belongs to the small GTPase superfamily. Ras family.</text>
</comment>
<keyword evidence="3" id="KW-0378">Hydrolase</keyword>
<evidence type="ECO:0000256" key="3">
    <source>
        <dbReference type="ARBA" id="ARBA00022801"/>
    </source>
</evidence>
<dbReference type="Proteomes" id="UP000274429">
    <property type="component" value="Unassembled WGS sequence"/>
</dbReference>
<dbReference type="OrthoDB" id="265044at2759"/>
<dbReference type="InterPro" id="IPR001806">
    <property type="entry name" value="Small_GTPase"/>
</dbReference>
<reference evidence="5 6" key="2">
    <citation type="submission" date="2018-11" db="EMBL/GenBank/DDBJ databases">
        <authorList>
            <consortium name="Pathogen Informatics"/>
        </authorList>
    </citation>
    <scope>NUCLEOTIDE SEQUENCE [LARGE SCALE GENOMIC DNA]</scope>
</reference>
<dbReference type="WBParaSite" id="TTAC_0000797301-mRNA-1">
    <property type="protein sequence ID" value="TTAC_0000797301-mRNA-1"/>
    <property type="gene ID" value="TTAC_0000797301"/>
</dbReference>
<dbReference type="SMART" id="SM00175">
    <property type="entry name" value="RAB"/>
    <property type="match status" value="1"/>
</dbReference>
<evidence type="ECO:0000256" key="1">
    <source>
        <dbReference type="ARBA" id="ARBA00008344"/>
    </source>
</evidence>
<dbReference type="GO" id="GO:0005525">
    <property type="term" value="F:GTP binding"/>
    <property type="evidence" value="ECO:0007669"/>
    <property type="project" value="InterPro"/>
</dbReference>
<dbReference type="SUPFAM" id="SSF52540">
    <property type="entry name" value="P-loop containing nucleoside triphosphate hydrolases"/>
    <property type="match status" value="1"/>
</dbReference>
<dbReference type="PANTHER" id="PTHR45704">
    <property type="entry name" value="RAS-LIKE FAMILY MEMBER 11"/>
    <property type="match status" value="1"/>
</dbReference>
<dbReference type="AlphaFoldDB" id="A0A0R3X3N7"/>
<dbReference type="EMBL" id="UYWX01020425">
    <property type="protein sequence ID" value="VDM32436.1"/>
    <property type="molecule type" value="Genomic_DNA"/>
</dbReference>
<dbReference type="EC" id="3.6.5.2" evidence="2"/>
<reference evidence="7" key="1">
    <citation type="submission" date="2017-02" db="UniProtKB">
        <authorList>
            <consortium name="WormBaseParasite"/>
        </authorList>
    </citation>
    <scope>IDENTIFICATION</scope>
</reference>
<dbReference type="InterPro" id="IPR051065">
    <property type="entry name" value="Ras-related_GTPase"/>
</dbReference>
<evidence type="ECO:0000313" key="6">
    <source>
        <dbReference type="Proteomes" id="UP000274429"/>
    </source>
</evidence>
<sequence length="126" mass="14317">MRNIHLQDVNADVVNCITSAYRSKEFLIYDYPGSPIYHDLFDKFVDAIDAFVLMFDVSDRTSFEACPLWAQKVKEVAKGVSVPGILIGNKTDLIFRRDITEAEAKRFAEEAGIKYYELSIVSHAAY</sequence>
<comment type="catalytic activity">
    <reaction evidence="4">
        <text>GTP + H2O = GDP + phosphate + H(+)</text>
        <dbReference type="Rhea" id="RHEA:19669"/>
        <dbReference type="ChEBI" id="CHEBI:15377"/>
        <dbReference type="ChEBI" id="CHEBI:15378"/>
        <dbReference type="ChEBI" id="CHEBI:37565"/>
        <dbReference type="ChEBI" id="CHEBI:43474"/>
        <dbReference type="ChEBI" id="CHEBI:58189"/>
        <dbReference type="EC" id="3.6.5.2"/>
    </reaction>
</comment>
<dbReference type="Gene3D" id="3.40.50.300">
    <property type="entry name" value="P-loop containing nucleotide triphosphate hydrolases"/>
    <property type="match status" value="1"/>
</dbReference>
<name>A0A0R3X3N7_HYDTA</name>
<evidence type="ECO:0000256" key="2">
    <source>
        <dbReference type="ARBA" id="ARBA00011984"/>
    </source>
</evidence>
<dbReference type="Pfam" id="PF00071">
    <property type="entry name" value="Ras"/>
    <property type="match status" value="1"/>
</dbReference>
<evidence type="ECO:0000313" key="7">
    <source>
        <dbReference type="WBParaSite" id="TTAC_0000797301-mRNA-1"/>
    </source>
</evidence>
<dbReference type="STRING" id="6205.A0A0R3X3N7"/>
<dbReference type="SMART" id="SM00173">
    <property type="entry name" value="RAS"/>
    <property type="match status" value="1"/>
</dbReference>
<accession>A0A0R3X3N7</accession>